<gene>
    <name evidence="2" type="ORF">BDV27DRAFT_157417</name>
</gene>
<keyword evidence="1" id="KW-1133">Transmembrane helix</keyword>
<dbReference type="AlphaFoldDB" id="A0A5N7A5F7"/>
<protein>
    <submittedName>
        <fullName evidence="2">Uncharacterized protein</fullName>
    </submittedName>
</protein>
<dbReference type="GeneID" id="43656951"/>
<keyword evidence="1" id="KW-0812">Transmembrane</keyword>
<organism evidence="2 3">
    <name type="scientific">Aspergillus caelatus</name>
    <dbReference type="NCBI Taxonomy" id="61420"/>
    <lineage>
        <taxon>Eukaryota</taxon>
        <taxon>Fungi</taxon>
        <taxon>Dikarya</taxon>
        <taxon>Ascomycota</taxon>
        <taxon>Pezizomycotina</taxon>
        <taxon>Eurotiomycetes</taxon>
        <taxon>Eurotiomycetidae</taxon>
        <taxon>Eurotiales</taxon>
        <taxon>Aspergillaceae</taxon>
        <taxon>Aspergillus</taxon>
        <taxon>Aspergillus subgen. Circumdati</taxon>
    </lineage>
</organism>
<evidence type="ECO:0000313" key="2">
    <source>
        <dbReference type="EMBL" id="KAE8364935.1"/>
    </source>
</evidence>
<sequence length="663" mass="72286">MISPQIPSYGQGTDESSQLHLMQPKDSCTVLPTAESQKVHSEADSSQLRDDHLARYELVNSTNKQRDRRPATATLKDWGLETAGIVVSAAIIIAIIVILQKYNGRQQQDWKHISLNSLISWLSTLAKACVIFSVSQGIGQLKWVWFSKRNRRLSDLDVFDSASRGATGSAFLLWLVRGRDTALLGSLAMVLAIGFDPFIQNLVHYVPGSIDSPSEISLLASTSLYNTVGPLAGGGLFYVDPILKANVYSALFNTNPAQPWAVPQYTCSTGNCTWAPMATVEIRVLCSNLTSTLSTSCTDGPGFTNCTVSLDSGVAVWYLTSGGSARPMVINTVSGSSKTFYRNSTFPVIQYILAIGSNNNPAAGGGISTQIGKSTQFVATECALQPTVRSFQSSVIMGVYHETQLAEWPVLNNTVENLSFAYSFTPPWNESLGAEESQTFGLAFEAWNSLTVFLKFLFAGYVSAASDIFNFEPSNLGSPYATADALEAVFYSNFTGTNCQDADQLSCTMKNVAAAMSKTIRDSAFTYSTSYRPIEFTKAKTTTGKAQIHVSFVDVHWEWLTLPIIVWVLGALSCLCTAWMTHQAHIQTWMNSVLPLLFLHLHRDSTIDFQGSGDEIVGVQLSREQNRNDSDASKCYSLVGCDDSLEGCIRIAKRSKAKLQPGP</sequence>
<feature type="transmembrane region" description="Helical" evidence="1">
    <location>
        <begin position="119"/>
        <end position="145"/>
    </location>
</feature>
<dbReference type="OrthoDB" id="5242705at2759"/>
<dbReference type="PANTHER" id="PTHR35394:SF5">
    <property type="entry name" value="DUF3176 DOMAIN-CONTAINING PROTEIN"/>
    <property type="match status" value="1"/>
</dbReference>
<evidence type="ECO:0000256" key="1">
    <source>
        <dbReference type="SAM" id="Phobius"/>
    </source>
</evidence>
<dbReference type="InterPro" id="IPR021514">
    <property type="entry name" value="DUF3176"/>
</dbReference>
<dbReference type="RefSeq" id="XP_031928016.1">
    <property type="nucleotide sequence ID" value="XM_032072505.1"/>
</dbReference>
<feature type="transmembrane region" description="Helical" evidence="1">
    <location>
        <begin position="78"/>
        <end position="99"/>
    </location>
</feature>
<proteinExistence type="predicted"/>
<dbReference type="Pfam" id="PF11374">
    <property type="entry name" value="DUF3176"/>
    <property type="match status" value="1"/>
</dbReference>
<evidence type="ECO:0000313" key="3">
    <source>
        <dbReference type="Proteomes" id="UP000326268"/>
    </source>
</evidence>
<keyword evidence="1" id="KW-0472">Membrane</keyword>
<dbReference type="EMBL" id="ML737641">
    <property type="protein sequence ID" value="KAE8364935.1"/>
    <property type="molecule type" value="Genomic_DNA"/>
</dbReference>
<name>A0A5N7A5F7_9EURO</name>
<dbReference type="Proteomes" id="UP000326268">
    <property type="component" value="Unassembled WGS sequence"/>
</dbReference>
<accession>A0A5N7A5F7</accession>
<keyword evidence="3" id="KW-1185">Reference proteome</keyword>
<dbReference type="PANTHER" id="PTHR35394">
    <property type="entry name" value="DUF3176 DOMAIN-CONTAINING PROTEIN"/>
    <property type="match status" value="1"/>
</dbReference>
<reference evidence="2 3" key="1">
    <citation type="submission" date="2019-04" db="EMBL/GenBank/DDBJ databases">
        <title>Friends and foes A comparative genomics studyof 23 Aspergillus species from section Flavi.</title>
        <authorList>
            <consortium name="DOE Joint Genome Institute"/>
            <person name="Kjaerbolling I."/>
            <person name="Vesth T."/>
            <person name="Frisvad J.C."/>
            <person name="Nybo J.L."/>
            <person name="Theobald S."/>
            <person name="Kildgaard S."/>
            <person name="Isbrandt T."/>
            <person name="Kuo A."/>
            <person name="Sato A."/>
            <person name="Lyhne E.K."/>
            <person name="Kogle M.E."/>
            <person name="Wiebenga A."/>
            <person name="Kun R.S."/>
            <person name="Lubbers R.J."/>
            <person name="Makela M.R."/>
            <person name="Barry K."/>
            <person name="Chovatia M."/>
            <person name="Clum A."/>
            <person name="Daum C."/>
            <person name="Haridas S."/>
            <person name="He G."/>
            <person name="LaButti K."/>
            <person name="Lipzen A."/>
            <person name="Mondo S."/>
            <person name="Riley R."/>
            <person name="Salamov A."/>
            <person name="Simmons B.A."/>
            <person name="Magnuson J.K."/>
            <person name="Henrissat B."/>
            <person name="Mortensen U.H."/>
            <person name="Larsen T.O."/>
            <person name="Devries R.P."/>
            <person name="Grigoriev I.V."/>
            <person name="Machida M."/>
            <person name="Baker S.E."/>
            <person name="Andersen M.R."/>
        </authorList>
    </citation>
    <scope>NUCLEOTIDE SEQUENCE [LARGE SCALE GENOMIC DNA]</scope>
    <source>
        <strain evidence="2 3">CBS 763.97</strain>
    </source>
</reference>